<reference evidence="2 3" key="1">
    <citation type="submission" date="2019-05" db="EMBL/GenBank/DDBJ databases">
        <title>Another draft genome of Portunus trituberculatus and its Hox gene families provides insights of decapod evolution.</title>
        <authorList>
            <person name="Jeong J.-H."/>
            <person name="Song I."/>
            <person name="Kim S."/>
            <person name="Choi T."/>
            <person name="Kim D."/>
            <person name="Ryu S."/>
            <person name="Kim W."/>
        </authorList>
    </citation>
    <scope>NUCLEOTIDE SEQUENCE [LARGE SCALE GENOMIC DNA]</scope>
    <source>
        <tissue evidence="2">Muscle</tissue>
    </source>
</reference>
<protein>
    <submittedName>
        <fullName evidence="2">Uncharacterized protein</fullName>
    </submittedName>
</protein>
<feature type="signal peptide" evidence="1">
    <location>
        <begin position="1"/>
        <end position="20"/>
    </location>
</feature>
<accession>A0A5B7FGI7</accession>
<evidence type="ECO:0000313" key="2">
    <source>
        <dbReference type="EMBL" id="MPC45612.1"/>
    </source>
</evidence>
<organism evidence="2 3">
    <name type="scientific">Portunus trituberculatus</name>
    <name type="common">Swimming crab</name>
    <name type="synonym">Neptunus trituberculatus</name>
    <dbReference type="NCBI Taxonomy" id="210409"/>
    <lineage>
        <taxon>Eukaryota</taxon>
        <taxon>Metazoa</taxon>
        <taxon>Ecdysozoa</taxon>
        <taxon>Arthropoda</taxon>
        <taxon>Crustacea</taxon>
        <taxon>Multicrustacea</taxon>
        <taxon>Malacostraca</taxon>
        <taxon>Eumalacostraca</taxon>
        <taxon>Eucarida</taxon>
        <taxon>Decapoda</taxon>
        <taxon>Pleocyemata</taxon>
        <taxon>Brachyura</taxon>
        <taxon>Eubrachyura</taxon>
        <taxon>Portunoidea</taxon>
        <taxon>Portunidae</taxon>
        <taxon>Portuninae</taxon>
        <taxon>Portunus</taxon>
    </lineage>
</organism>
<proteinExistence type="predicted"/>
<gene>
    <name evidence="2" type="ORF">E2C01_039317</name>
</gene>
<dbReference type="Proteomes" id="UP000324222">
    <property type="component" value="Unassembled WGS sequence"/>
</dbReference>
<evidence type="ECO:0000256" key="1">
    <source>
        <dbReference type="SAM" id="SignalP"/>
    </source>
</evidence>
<feature type="chain" id="PRO_5022897932" evidence="1">
    <location>
        <begin position="21"/>
        <end position="54"/>
    </location>
</feature>
<comment type="caution">
    <text evidence="2">The sequence shown here is derived from an EMBL/GenBank/DDBJ whole genome shotgun (WGS) entry which is preliminary data.</text>
</comment>
<sequence>MYLISLFMLISLLMLPFSSLKPENSLSVHSSTNFLRPTGVSITCGFNNSWVLQA</sequence>
<name>A0A5B7FGI7_PORTR</name>
<keyword evidence="3" id="KW-1185">Reference proteome</keyword>
<dbReference type="AlphaFoldDB" id="A0A5B7FGI7"/>
<evidence type="ECO:0000313" key="3">
    <source>
        <dbReference type="Proteomes" id="UP000324222"/>
    </source>
</evidence>
<keyword evidence="1" id="KW-0732">Signal</keyword>
<dbReference type="EMBL" id="VSRR010006812">
    <property type="protein sequence ID" value="MPC45612.1"/>
    <property type="molecule type" value="Genomic_DNA"/>
</dbReference>